<comment type="subcellular location">
    <subcellularLocation>
        <location evidence="1">Membrane</location>
    </subcellularLocation>
</comment>
<evidence type="ECO:0008006" key="8">
    <source>
        <dbReference type="Google" id="ProtNLM"/>
    </source>
</evidence>
<evidence type="ECO:0000256" key="1">
    <source>
        <dbReference type="ARBA" id="ARBA00004370"/>
    </source>
</evidence>
<reference evidence="6 7" key="1">
    <citation type="submission" date="2016-12" db="EMBL/GenBank/DDBJ databases">
        <title>Diversity of luminous bacteria.</title>
        <authorList>
            <person name="Yoshizawa S."/>
            <person name="Kogure K."/>
        </authorList>
    </citation>
    <scope>NUCLEOTIDE SEQUENCE [LARGE SCALE GENOMIC DNA]</scope>
    <source>
        <strain evidence="6 7">SA4-48</strain>
    </source>
</reference>
<dbReference type="OrthoDB" id="5880499at2"/>
<comment type="caution">
    <text evidence="6">The sequence shown here is derived from an EMBL/GenBank/DDBJ whole genome shotgun (WGS) entry which is preliminary data.</text>
</comment>
<feature type="transmembrane region" description="Helical" evidence="5">
    <location>
        <begin position="6"/>
        <end position="26"/>
    </location>
</feature>
<keyword evidence="2 5" id="KW-0812">Transmembrane</keyword>
<dbReference type="Pfam" id="PF01124">
    <property type="entry name" value="MAPEG"/>
    <property type="match status" value="1"/>
</dbReference>
<dbReference type="SUPFAM" id="SSF161084">
    <property type="entry name" value="MAPEG domain-like"/>
    <property type="match status" value="1"/>
</dbReference>
<dbReference type="InterPro" id="IPR023352">
    <property type="entry name" value="MAPEG-like_dom_sf"/>
</dbReference>
<evidence type="ECO:0000256" key="4">
    <source>
        <dbReference type="ARBA" id="ARBA00023136"/>
    </source>
</evidence>
<keyword evidence="7" id="KW-1185">Reference proteome</keyword>
<dbReference type="Proteomes" id="UP000239007">
    <property type="component" value="Unassembled WGS sequence"/>
</dbReference>
<keyword evidence="4 5" id="KW-0472">Membrane</keyword>
<dbReference type="AlphaFoldDB" id="A0A2S7UT54"/>
<evidence type="ECO:0000256" key="2">
    <source>
        <dbReference type="ARBA" id="ARBA00022692"/>
    </source>
</evidence>
<feature type="transmembrane region" description="Helical" evidence="5">
    <location>
        <begin position="115"/>
        <end position="134"/>
    </location>
</feature>
<dbReference type="RefSeq" id="WP_105051599.1">
    <property type="nucleotide sequence ID" value="NZ_BMYG01000003.1"/>
</dbReference>
<evidence type="ECO:0000256" key="5">
    <source>
        <dbReference type="SAM" id="Phobius"/>
    </source>
</evidence>
<feature type="transmembrane region" description="Helical" evidence="5">
    <location>
        <begin position="84"/>
        <end position="103"/>
    </location>
</feature>
<feature type="transmembrane region" description="Helical" evidence="5">
    <location>
        <begin position="61"/>
        <end position="78"/>
    </location>
</feature>
<evidence type="ECO:0000313" key="7">
    <source>
        <dbReference type="Proteomes" id="UP000239007"/>
    </source>
</evidence>
<dbReference type="EMBL" id="MSCH01000003">
    <property type="protein sequence ID" value="PQJ53123.1"/>
    <property type="molecule type" value="Genomic_DNA"/>
</dbReference>
<sequence length="135" mass="15009">MTQYADSIFVIAIIITTVVIQALVAARAHRKQEHYIPGVVAAELDHHSFVFRSNRTFMNSLENVPLFVVTALLAMFAGVDANTLYVVTTVFATARIVHMALFYKIATNENPSPRSYFYLIGLLTQMVLLGLIFAA</sequence>
<dbReference type="Gene3D" id="1.20.120.550">
    <property type="entry name" value="Membrane associated eicosanoid/glutathione metabolism-like domain"/>
    <property type="match status" value="1"/>
</dbReference>
<dbReference type="GO" id="GO:0016020">
    <property type="term" value="C:membrane"/>
    <property type="evidence" value="ECO:0007669"/>
    <property type="project" value="UniProtKB-SubCell"/>
</dbReference>
<proteinExistence type="predicted"/>
<evidence type="ECO:0000313" key="6">
    <source>
        <dbReference type="EMBL" id="PQJ53123.1"/>
    </source>
</evidence>
<keyword evidence="3 5" id="KW-1133">Transmembrane helix</keyword>
<organism evidence="6 7">
    <name type="scientific">Psychrosphaera saromensis</name>
    <dbReference type="NCBI Taxonomy" id="716813"/>
    <lineage>
        <taxon>Bacteria</taxon>
        <taxon>Pseudomonadati</taxon>
        <taxon>Pseudomonadota</taxon>
        <taxon>Gammaproteobacteria</taxon>
        <taxon>Alteromonadales</taxon>
        <taxon>Pseudoalteromonadaceae</taxon>
        <taxon>Psychrosphaera</taxon>
    </lineage>
</organism>
<name>A0A2S7UT54_9GAMM</name>
<protein>
    <recommendedName>
        <fullName evidence="8">MAPEG family protein</fullName>
    </recommendedName>
</protein>
<accession>A0A2S7UT54</accession>
<evidence type="ECO:0000256" key="3">
    <source>
        <dbReference type="ARBA" id="ARBA00022989"/>
    </source>
</evidence>
<dbReference type="InterPro" id="IPR001129">
    <property type="entry name" value="Membr-assoc_MAPEG"/>
</dbReference>
<gene>
    <name evidence="6" type="ORF">BTO11_05240</name>
</gene>